<proteinExistence type="predicted"/>
<dbReference type="Gene3D" id="1.25.40.10">
    <property type="entry name" value="Tetratricopeptide repeat domain"/>
    <property type="match status" value="1"/>
</dbReference>
<evidence type="ECO:0000313" key="4">
    <source>
        <dbReference type="Proteomes" id="UP000563898"/>
    </source>
</evidence>
<dbReference type="InterPro" id="IPR025330">
    <property type="entry name" value="DUF4236"/>
</dbReference>
<reference evidence="3 4" key="1">
    <citation type="submission" date="2020-04" db="EMBL/GenBank/DDBJ databases">
        <title>MicrobeNet Type strains.</title>
        <authorList>
            <person name="Nicholson A.C."/>
        </authorList>
    </citation>
    <scope>NUCLEOTIDE SEQUENCE [LARGE SCALE GENOMIC DNA]</scope>
    <source>
        <strain evidence="3 4">ATCC BAA-14</strain>
    </source>
</reference>
<name>A0A846WT20_9ACTN</name>
<sequence>MGARFRKSINLGGGVKVNLNAKSASISAGVPGARVTYNSKGQRTTSVGLPGTGVAYRTTKKVTTQSGHTVSSVAASGAGSPQAGHRGASLPKSRDEKKFTKVVAKSAKNPDALREWLTHPELGEAAGLMMGAAYWVGGHSAWAGGRFANALSVAPSPASEGFYARHPIEIQLEMAGATAKVGVNRAGASLLLAAIHNQSREFERALAALAEAEESDVRTAMEAMFLYNLERHEDVLHATRWVQSGVNSPFGGLALILRGCALRELGRPFEAQMAMDGAIHGIVSSRPLMDLCDFERAKTYAARPGGTTVARMTLQSLRARNPGYPGLEAALAALQDE</sequence>
<feature type="region of interest" description="Disordered" evidence="1">
    <location>
        <begin position="65"/>
        <end position="103"/>
    </location>
</feature>
<dbReference type="EMBL" id="JAAXPC010000024">
    <property type="protein sequence ID" value="NKY04848.1"/>
    <property type="molecule type" value="Genomic_DNA"/>
</dbReference>
<dbReference type="InterPro" id="IPR011990">
    <property type="entry name" value="TPR-like_helical_dom_sf"/>
</dbReference>
<gene>
    <name evidence="3" type="ORF">HGA05_25120</name>
</gene>
<comment type="caution">
    <text evidence="3">The sequence shown here is derived from an EMBL/GenBank/DDBJ whole genome shotgun (WGS) entry which is preliminary data.</text>
</comment>
<dbReference type="Proteomes" id="UP000563898">
    <property type="component" value="Unassembled WGS sequence"/>
</dbReference>
<organism evidence="3 4">
    <name type="scientific">Gordonia polyisoprenivorans</name>
    <dbReference type="NCBI Taxonomy" id="84595"/>
    <lineage>
        <taxon>Bacteria</taxon>
        <taxon>Bacillati</taxon>
        <taxon>Actinomycetota</taxon>
        <taxon>Actinomycetes</taxon>
        <taxon>Mycobacteriales</taxon>
        <taxon>Gordoniaceae</taxon>
        <taxon>Gordonia</taxon>
    </lineage>
</organism>
<feature type="compositionally biased region" description="Low complexity" evidence="1">
    <location>
        <begin position="66"/>
        <end position="84"/>
    </location>
</feature>
<evidence type="ECO:0000313" key="3">
    <source>
        <dbReference type="EMBL" id="NKY04848.1"/>
    </source>
</evidence>
<feature type="domain" description="DUF4236" evidence="2">
    <location>
        <begin position="4"/>
        <end position="57"/>
    </location>
</feature>
<evidence type="ECO:0000256" key="1">
    <source>
        <dbReference type="SAM" id="MobiDB-lite"/>
    </source>
</evidence>
<protein>
    <submittedName>
        <fullName evidence="3">DUF4236 domain-containing protein</fullName>
    </submittedName>
</protein>
<evidence type="ECO:0000259" key="2">
    <source>
        <dbReference type="Pfam" id="PF14020"/>
    </source>
</evidence>
<accession>A0A846WT20</accession>
<dbReference type="AlphaFoldDB" id="A0A846WT20"/>
<dbReference type="Pfam" id="PF14020">
    <property type="entry name" value="DUF4236"/>
    <property type="match status" value="1"/>
</dbReference>